<keyword evidence="1" id="KW-0969">Cilium</keyword>
<dbReference type="Pfam" id="PF07309">
    <property type="entry name" value="FlaF"/>
    <property type="match status" value="1"/>
</dbReference>
<dbReference type="AlphaFoldDB" id="A0A245ZTN2"/>
<keyword evidence="2" id="KW-1185">Reference proteome</keyword>
<comment type="caution">
    <text evidence="1">The sequence shown here is derived from an EMBL/GenBank/DDBJ whole genome shotgun (WGS) entry which is preliminary data.</text>
</comment>
<dbReference type="OrthoDB" id="9808944at2"/>
<sequence>MSLNAYQRARSIVESPRATEFRLMSQITGDMMQARDSGLRGAALVPVLHRNREIWSVFSSACGAVGNELPDQLRASIISIALWVDRFTSDVIAGRDSIDELIEVNRSITEGLSPGMQQSRMARQAEAA</sequence>
<reference evidence="1 2" key="1">
    <citation type="submission" date="2017-03" db="EMBL/GenBank/DDBJ databases">
        <title>Genome sequence of Sphingomonas mucosissima DSM 17494.</title>
        <authorList>
            <person name="Poehlein A."/>
            <person name="Wuebbeler J.H."/>
            <person name="Steinbuechel A."/>
            <person name="Daniel R."/>
        </authorList>
    </citation>
    <scope>NUCLEOTIDE SEQUENCE [LARGE SCALE GENOMIC DNA]</scope>
    <source>
        <strain evidence="1 2">DSM 17494</strain>
    </source>
</reference>
<gene>
    <name evidence="1" type="ORF">SPMU_14490</name>
</gene>
<keyword evidence="1" id="KW-0282">Flagellum</keyword>
<dbReference type="InterPro" id="IPR010845">
    <property type="entry name" value="FlaF"/>
</dbReference>
<accession>A0A245ZTN2</accession>
<proteinExistence type="predicted"/>
<evidence type="ECO:0000313" key="2">
    <source>
        <dbReference type="Proteomes" id="UP000197783"/>
    </source>
</evidence>
<organism evidence="1 2">
    <name type="scientific">Sphingomonas mucosissima</name>
    <dbReference type="NCBI Taxonomy" id="370959"/>
    <lineage>
        <taxon>Bacteria</taxon>
        <taxon>Pseudomonadati</taxon>
        <taxon>Pseudomonadota</taxon>
        <taxon>Alphaproteobacteria</taxon>
        <taxon>Sphingomonadales</taxon>
        <taxon>Sphingomonadaceae</taxon>
        <taxon>Sphingomonas</taxon>
    </lineage>
</organism>
<dbReference type="EMBL" id="NBBJ01000001">
    <property type="protein sequence ID" value="OWK33103.1"/>
    <property type="molecule type" value="Genomic_DNA"/>
</dbReference>
<evidence type="ECO:0000313" key="1">
    <source>
        <dbReference type="EMBL" id="OWK33103.1"/>
    </source>
</evidence>
<dbReference type="RefSeq" id="WP_088333026.1">
    <property type="nucleotide sequence ID" value="NZ_NBBJ01000001.1"/>
</dbReference>
<protein>
    <submittedName>
        <fullName evidence="1">Flagellar biosynthesis regulatory protein FlaF</fullName>
    </submittedName>
</protein>
<keyword evidence="1" id="KW-0966">Cell projection</keyword>
<dbReference type="NCBIfam" id="NF009435">
    <property type="entry name" value="PRK12794.1"/>
    <property type="match status" value="1"/>
</dbReference>
<dbReference type="Proteomes" id="UP000197783">
    <property type="component" value="Unassembled WGS sequence"/>
</dbReference>
<dbReference type="GO" id="GO:0044781">
    <property type="term" value="P:bacterial-type flagellum organization"/>
    <property type="evidence" value="ECO:0007669"/>
    <property type="project" value="InterPro"/>
</dbReference>
<name>A0A245ZTN2_9SPHN</name>